<dbReference type="InterPro" id="IPR013783">
    <property type="entry name" value="Ig-like_fold"/>
</dbReference>
<dbReference type="InterPro" id="IPR018097">
    <property type="entry name" value="EGF_Ca-bd_CS"/>
</dbReference>
<accession>A0A914VQM6</accession>
<feature type="domain" description="VWFA" evidence="5">
    <location>
        <begin position="278"/>
        <end position="446"/>
    </location>
</feature>
<feature type="domain" description="VWFA" evidence="5">
    <location>
        <begin position="775"/>
        <end position="955"/>
    </location>
</feature>
<dbReference type="PROSITE" id="PS50853">
    <property type="entry name" value="FN3"/>
    <property type="match status" value="1"/>
</dbReference>
<feature type="region of interest" description="Disordered" evidence="4">
    <location>
        <begin position="131"/>
        <end position="228"/>
    </location>
</feature>
<protein>
    <submittedName>
        <fullName evidence="8">VWFA domain-containing protein</fullName>
    </submittedName>
</protein>
<dbReference type="SUPFAM" id="SSF49265">
    <property type="entry name" value="Fibronectin type III"/>
    <property type="match status" value="1"/>
</dbReference>
<dbReference type="InterPro" id="IPR002035">
    <property type="entry name" value="VWF_A"/>
</dbReference>
<proteinExistence type="predicted"/>
<dbReference type="InterPro" id="IPR050525">
    <property type="entry name" value="ECM_Assembly_Org"/>
</dbReference>
<dbReference type="CDD" id="cd00063">
    <property type="entry name" value="FN3"/>
    <property type="match status" value="1"/>
</dbReference>
<evidence type="ECO:0000259" key="5">
    <source>
        <dbReference type="PROSITE" id="PS50234"/>
    </source>
</evidence>
<name>A0A914VQM6_9BILA</name>
<dbReference type="GO" id="GO:0005509">
    <property type="term" value="F:calcium ion binding"/>
    <property type="evidence" value="ECO:0007669"/>
    <property type="project" value="InterPro"/>
</dbReference>
<dbReference type="SMART" id="SM00060">
    <property type="entry name" value="FN3"/>
    <property type="match status" value="1"/>
</dbReference>
<dbReference type="Gene3D" id="3.40.50.410">
    <property type="entry name" value="von Willebrand factor, type A domain"/>
    <property type="match status" value="4"/>
</dbReference>
<dbReference type="WBParaSite" id="PSAMB.scaffold2308size23982.g17298.t1">
    <property type="protein sequence ID" value="PSAMB.scaffold2308size23982.g17298.t1"/>
    <property type="gene ID" value="PSAMB.scaffold2308size23982.g17298"/>
</dbReference>
<dbReference type="CDD" id="cd00198">
    <property type="entry name" value="vWFA"/>
    <property type="match status" value="2"/>
</dbReference>
<evidence type="ECO:0000313" key="8">
    <source>
        <dbReference type="WBParaSite" id="PSAMB.scaffold2308size23982.g17298.t1"/>
    </source>
</evidence>
<organism evidence="7 8">
    <name type="scientific">Plectus sambesii</name>
    <dbReference type="NCBI Taxonomy" id="2011161"/>
    <lineage>
        <taxon>Eukaryota</taxon>
        <taxon>Metazoa</taxon>
        <taxon>Ecdysozoa</taxon>
        <taxon>Nematoda</taxon>
        <taxon>Chromadorea</taxon>
        <taxon>Plectida</taxon>
        <taxon>Plectina</taxon>
        <taxon>Plectoidea</taxon>
        <taxon>Plectidae</taxon>
        <taxon>Plectus</taxon>
    </lineage>
</organism>
<keyword evidence="2" id="KW-0964">Secreted</keyword>
<dbReference type="CDD" id="cd01450">
    <property type="entry name" value="vWFA_subfamily_ECM"/>
    <property type="match status" value="2"/>
</dbReference>
<dbReference type="Gene3D" id="2.60.40.10">
    <property type="entry name" value="Immunoglobulins"/>
    <property type="match status" value="1"/>
</dbReference>
<dbReference type="PANTHER" id="PTHR24020">
    <property type="entry name" value="COLLAGEN ALPHA"/>
    <property type="match status" value="1"/>
</dbReference>
<dbReference type="InterPro" id="IPR003961">
    <property type="entry name" value="FN3_dom"/>
</dbReference>
<feature type="region of interest" description="Disordered" evidence="4">
    <location>
        <begin position="964"/>
        <end position="1074"/>
    </location>
</feature>
<dbReference type="PANTHER" id="PTHR24020:SF87">
    <property type="entry name" value="COLLAGEN ALPHA-1(VI) CHAIN-LIKE"/>
    <property type="match status" value="1"/>
</dbReference>
<dbReference type="SMART" id="SM00327">
    <property type="entry name" value="VWA"/>
    <property type="match status" value="4"/>
</dbReference>
<dbReference type="SUPFAM" id="SSF57196">
    <property type="entry name" value="EGF/Laminin"/>
    <property type="match status" value="1"/>
</dbReference>
<dbReference type="SUPFAM" id="SSF53300">
    <property type="entry name" value="vWA-like"/>
    <property type="match status" value="4"/>
</dbReference>
<feature type="compositionally biased region" description="Low complexity" evidence="4">
    <location>
        <begin position="510"/>
        <end position="543"/>
    </location>
</feature>
<evidence type="ECO:0000256" key="4">
    <source>
        <dbReference type="SAM" id="MobiDB-lite"/>
    </source>
</evidence>
<reference evidence="8" key="1">
    <citation type="submission" date="2022-11" db="UniProtKB">
        <authorList>
            <consortium name="WormBaseParasite"/>
        </authorList>
    </citation>
    <scope>IDENTIFICATION</scope>
</reference>
<dbReference type="SMART" id="SM00179">
    <property type="entry name" value="EGF_CA"/>
    <property type="match status" value="1"/>
</dbReference>
<evidence type="ECO:0000256" key="3">
    <source>
        <dbReference type="ARBA" id="ARBA00023157"/>
    </source>
</evidence>
<dbReference type="Pfam" id="PF00092">
    <property type="entry name" value="VWA"/>
    <property type="match status" value="3"/>
</dbReference>
<evidence type="ECO:0000313" key="7">
    <source>
        <dbReference type="Proteomes" id="UP000887566"/>
    </source>
</evidence>
<dbReference type="InterPro" id="IPR036116">
    <property type="entry name" value="FN3_sf"/>
</dbReference>
<dbReference type="InterPro" id="IPR001881">
    <property type="entry name" value="EGF-like_Ca-bd_dom"/>
</dbReference>
<dbReference type="Proteomes" id="UP000887566">
    <property type="component" value="Unplaced"/>
</dbReference>
<dbReference type="PROSITE" id="PS50234">
    <property type="entry name" value="VWFA"/>
    <property type="match status" value="3"/>
</dbReference>
<sequence>METWFGGLLPQDLMAHLYQLILREDLFTLFMAPMDLHYLQMMKEGYLDLMESHYQLMRVCGAYMSLGLMGHLYQQIQRADLSILFMGQMDHHCLLMMLGNHLGQMVKHYQQMLVENLPIYTVYGPDGSRLPTDEIGRPLGPNGELLPTDESGKPVGRAGSPLPTDNNGDLIWHVPSEPDSTSRPTDKTGRPIYTVYGPDGSPLPTDESGRPLLPDGQPLPTDESGRPVGQDGVILPTHESDSDIYVYVKPTRKPFVLVDSDGSLLGDDTCTLVDTTMDISVAFDSSDDITVVDYRAMKEQLHLFLINNLNWRRPDMHINLVQYAASTNILNKLGPVSSEEQIVSLLSDSHRLKGAADLPSAMDKIQQNLEDFGRNDVPHVILLLVESTFSEAAASAVERVVGNSMTVVIVTSGAGELEIERMRDATPHVFKFDAWDEMDPRSMASVGAKLCGLFPPNPEIRTTIVAVTEEEELTTYSGEDASGETTEEPVSTTIESVHIITGDVEEGSATTEEPTTTTTEEPTTTTTEEPTTTTTTTQATTTTTTKRPSIYGIVNAPIELLLVMDASSNIKVLDYRAMKEVIKSFLGDHFDLSPNRVRVGVIKYGDRVEVPVALGDYSDENELLNRLVEARRLKGAPVAGIGLKETAGEFAISSSDQVPKVAIVFTNGESSDDPKEAADKLREMGAHVFVVDAGGQSKDEQLDAIVGGQLDRIIKIDQWREADSEQLGPIADAINKIAPPLEPGVTVGVTWPARKTTLASEYSSRVCSRIDYPADIIFVVDASDNVDDATYIHMKEGLSTIIDEAFDLSPDVARIGFITYSDEVAVPVALGNYEDKLELLEKIEKHAHKLSGEAMTSLALKAAEQQFDSHAREAGGDVVRVILLVSDGRTRGNAEVTAQKLRNVDGVRLVALGVGEKKESRGSLQRLIGPYPDQLFFFDSWSSISPKNFAAVAQVLCSESVTDSVSRRSTREFSSSSTEEDQRVTSSGAGPDSGSTQETTLRPDAALPETLETIKTMEDVEGEISASTPGTLPGEGGEASGSSSTVGGAEETEESEVSKRTTRAIGSSQLTEPPPPLCKDGFYRAYLITVVIDVTERSTAEDFATVINYFGKFLVNRFAASSGRLRLNLITVDDSGVKDTVAFVGVEDALKRFDELKQTAGASKPPLLGEAVEKGAALSKSVVVSGSHQILIVVSADGRSSDDLTTLTDAVVPQNEWQLQRMAVSINAPQTDLLTKISSGDSTRVIHFSSWQNSEKLFSNWLAHIICEGITTTRKMKLSTTTPSGPLTDKEEEKLTTLELFQRTTSKPSPRDPTNVRVTPLSPTSVDVAWTCCTNHDLNYLVYYTTDASLPKSDWPSIELQCRDSFGTQLVGLKTDSTYTICVGSTSKDGPAQVQEKNCREVTLTKDTSEPPDFSTETPGSKCQCMCNGEGEGKLQPCSTATTIDPFRPLATLPPATADECPCKIDAHAGRCPTGYYLKFDKCFDINECAQQNGGCSDGCVNTPGGFYCACPHGEMRDPLNPKACIPVSGSLDRIADLLGQYLSEKKPAPGELEMVTGVTGHPKGHSRLLKAHVQENDKSVLFQWSMPTVLKKAMKWLF</sequence>
<keyword evidence="2" id="KW-0272">Extracellular matrix</keyword>
<dbReference type="InterPro" id="IPR036465">
    <property type="entry name" value="vWFA_dom_sf"/>
</dbReference>
<feature type="domain" description="VWFA" evidence="5">
    <location>
        <begin position="559"/>
        <end position="734"/>
    </location>
</feature>
<evidence type="ECO:0000256" key="2">
    <source>
        <dbReference type="ARBA" id="ARBA00022530"/>
    </source>
</evidence>
<feature type="compositionally biased region" description="Polar residues" evidence="4">
    <location>
        <begin position="984"/>
        <end position="1000"/>
    </location>
</feature>
<dbReference type="PRINTS" id="PR00453">
    <property type="entry name" value="VWFADOMAIN"/>
</dbReference>
<feature type="region of interest" description="Disordered" evidence="4">
    <location>
        <begin position="504"/>
        <end position="543"/>
    </location>
</feature>
<evidence type="ECO:0000256" key="1">
    <source>
        <dbReference type="ARBA" id="ARBA00004498"/>
    </source>
</evidence>
<comment type="subcellular location">
    <subcellularLocation>
        <location evidence="1">Secreted</location>
        <location evidence="1">Extracellular space</location>
        <location evidence="1">Extracellular matrix</location>
    </subcellularLocation>
</comment>
<evidence type="ECO:0000259" key="6">
    <source>
        <dbReference type="PROSITE" id="PS50853"/>
    </source>
</evidence>
<dbReference type="PROSITE" id="PS01187">
    <property type="entry name" value="EGF_CA"/>
    <property type="match status" value="1"/>
</dbReference>
<feature type="domain" description="Fibronectin type-III" evidence="6">
    <location>
        <begin position="1312"/>
        <end position="1408"/>
    </location>
</feature>
<keyword evidence="7" id="KW-1185">Reference proteome</keyword>
<dbReference type="Gene3D" id="2.10.25.10">
    <property type="entry name" value="Laminin"/>
    <property type="match status" value="1"/>
</dbReference>
<dbReference type="CDD" id="cd00054">
    <property type="entry name" value="EGF_CA"/>
    <property type="match status" value="1"/>
</dbReference>
<keyword evidence="3" id="KW-1015">Disulfide bond</keyword>
<feature type="compositionally biased region" description="Low complexity" evidence="4">
    <location>
        <begin position="1040"/>
        <end position="1049"/>
    </location>
</feature>